<feature type="transmembrane region" description="Helical" evidence="1">
    <location>
        <begin position="127"/>
        <end position="155"/>
    </location>
</feature>
<accession>A0ABZ2EQI0</accession>
<dbReference type="Proteomes" id="UP001348492">
    <property type="component" value="Chromosome"/>
</dbReference>
<sequence length="225" mass="25358">MMSRKQIKEISRLKLNRNGNWAIPVILTGSIILLSGFAQNNMIIENSFLLSLTSGLVISLLNIFLAKCCLQIARSEENDSIGWANILVTTSTFAKCILYSILISVIGMAITYLLILVGGLFIDTISIVGIIICILSMILGVIISIYSAFSIFIILDKGSNVFEAWLLSYNLIKGHFWDIIIIGLSFILWYIFAILTFGIGMFWITPYVMITYINYYLYLSNEKYN</sequence>
<feature type="transmembrane region" description="Helical" evidence="1">
    <location>
        <begin position="48"/>
        <end position="66"/>
    </location>
</feature>
<keyword evidence="1" id="KW-0812">Transmembrane</keyword>
<gene>
    <name evidence="2" type="ORF">TEGL_04490</name>
</gene>
<keyword evidence="3" id="KW-1185">Reference proteome</keyword>
<evidence type="ECO:0008006" key="4">
    <source>
        <dbReference type="Google" id="ProtNLM"/>
    </source>
</evidence>
<dbReference type="RefSeq" id="WP_018591738.1">
    <property type="nucleotide sequence ID" value="NZ_CP117523.1"/>
</dbReference>
<feature type="transmembrane region" description="Helical" evidence="1">
    <location>
        <begin position="21"/>
        <end position="42"/>
    </location>
</feature>
<name>A0ABZ2EQI0_9FIRM</name>
<dbReference type="InterPro" id="IPR010380">
    <property type="entry name" value="DUF975"/>
</dbReference>
<feature type="transmembrane region" description="Helical" evidence="1">
    <location>
        <begin position="176"/>
        <end position="195"/>
    </location>
</feature>
<feature type="transmembrane region" description="Helical" evidence="1">
    <location>
        <begin position="201"/>
        <end position="219"/>
    </location>
</feature>
<proteinExistence type="predicted"/>
<feature type="transmembrane region" description="Helical" evidence="1">
    <location>
        <begin position="96"/>
        <end position="121"/>
    </location>
</feature>
<reference evidence="2 3" key="1">
    <citation type="journal article" date="2023" name="PLoS ONE">
        <title>Genome-based metabolic and phylogenomic analysis of three Terrisporobacter species.</title>
        <authorList>
            <person name="Boer T."/>
            <person name="Bengelsdorf F.R."/>
            <person name="Bomeke M."/>
            <person name="Daniel R."/>
            <person name="Poehlein A."/>
        </authorList>
    </citation>
    <scope>NUCLEOTIDE SEQUENCE [LARGE SCALE GENOMIC DNA]</scope>
    <source>
        <strain evidence="2 3">DSM 1288</strain>
    </source>
</reference>
<dbReference type="PANTHER" id="PTHR40076">
    <property type="entry name" value="MEMBRANE PROTEIN-RELATED"/>
    <property type="match status" value="1"/>
</dbReference>
<protein>
    <recommendedName>
        <fullName evidence="4">Integral membrane protein</fullName>
    </recommendedName>
</protein>
<dbReference type="PANTHER" id="PTHR40076:SF1">
    <property type="entry name" value="MEMBRANE PROTEIN"/>
    <property type="match status" value="1"/>
</dbReference>
<keyword evidence="1" id="KW-1133">Transmembrane helix</keyword>
<dbReference type="Pfam" id="PF06161">
    <property type="entry name" value="DUF975"/>
    <property type="match status" value="1"/>
</dbReference>
<keyword evidence="1" id="KW-0472">Membrane</keyword>
<evidence type="ECO:0000313" key="3">
    <source>
        <dbReference type="Proteomes" id="UP001348492"/>
    </source>
</evidence>
<organism evidence="2 3">
    <name type="scientific">Terrisporobacter glycolicus ATCC 14880 = DSM 1288</name>
    <dbReference type="NCBI Taxonomy" id="1121315"/>
    <lineage>
        <taxon>Bacteria</taxon>
        <taxon>Bacillati</taxon>
        <taxon>Bacillota</taxon>
        <taxon>Clostridia</taxon>
        <taxon>Peptostreptococcales</taxon>
        <taxon>Peptostreptococcaceae</taxon>
        <taxon>Terrisporobacter</taxon>
    </lineage>
</organism>
<evidence type="ECO:0000256" key="1">
    <source>
        <dbReference type="SAM" id="Phobius"/>
    </source>
</evidence>
<dbReference type="EMBL" id="CP117523">
    <property type="protein sequence ID" value="WWD82076.1"/>
    <property type="molecule type" value="Genomic_DNA"/>
</dbReference>
<evidence type="ECO:0000313" key="2">
    <source>
        <dbReference type="EMBL" id="WWD82076.1"/>
    </source>
</evidence>